<feature type="transmembrane region" description="Helical" evidence="8">
    <location>
        <begin position="346"/>
        <end position="367"/>
    </location>
</feature>
<comment type="subcellular location">
    <subcellularLocation>
        <location evidence="1">Cell membrane</location>
        <topology evidence="1">Multi-pass membrane protein</topology>
    </subcellularLocation>
</comment>
<dbReference type="PANTHER" id="PTHR33908">
    <property type="entry name" value="MANNOSYLTRANSFERASE YKCB-RELATED"/>
    <property type="match status" value="1"/>
</dbReference>
<evidence type="ECO:0000256" key="8">
    <source>
        <dbReference type="SAM" id="Phobius"/>
    </source>
</evidence>
<keyword evidence="11" id="KW-1185">Reference proteome</keyword>
<name>A0A4R2PX84_9RHOB</name>
<evidence type="ECO:0000256" key="6">
    <source>
        <dbReference type="ARBA" id="ARBA00022989"/>
    </source>
</evidence>
<dbReference type="InterPro" id="IPR050297">
    <property type="entry name" value="LipidA_mod_glycosyltrf_83"/>
</dbReference>
<gene>
    <name evidence="10" type="ORF">EV662_10929</name>
</gene>
<dbReference type="PANTHER" id="PTHR33908:SF11">
    <property type="entry name" value="MEMBRANE PROTEIN"/>
    <property type="match status" value="1"/>
</dbReference>
<evidence type="ECO:0000256" key="5">
    <source>
        <dbReference type="ARBA" id="ARBA00022692"/>
    </source>
</evidence>
<feature type="transmembrane region" description="Helical" evidence="8">
    <location>
        <begin position="14"/>
        <end position="36"/>
    </location>
</feature>
<keyword evidence="4 10" id="KW-0808">Transferase</keyword>
<evidence type="ECO:0000313" key="10">
    <source>
        <dbReference type="EMBL" id="TCP39904.1"/>
    </source>
</evidence>
<organism evidence="10 11">
    <name type="scientific">Rhodovulum marinum</name>
    <dbReference type="NCBI Taxonomy" id="320662"/>
    <lineage>
        <taxon>Bacteria</taxon>
        <taxon>Pseudomonadati</taxon>
        <taxon>Pseudomonadota</taxon>
        <taxon>Alphaproteobacteria</taxon>
        <taxon>Rhodobacterales</taxon>
        <taxon>Paracoccaceae</taxon>
        <taxon>Rhodovulum</taxon>
    </lineage>
</organism>
<evidence type="ECO:0000313" key="11">
    <source>
        <dbReference type="Proteomes" id="UP000294835"/>
    </source>
</evidence>
<comment type="caution">
    <text evidence="10">The sequence shown here is derived from an EMBL/GenBank/DDBJ whole genome shotgun (WGS) entry which is preliminary data.</text>
</comment>
<evidence type="ECO:0000256" key="7">
    <source>
        <dbReference type="ARBA" id="ARBA00023136"/>
    </source>
</evidence>
<keyword evidence="5 8" id="KW-0812">Transmembrane</keyword>
<evidence type="ECO:0000256" key="2">
    <source>
        <dbReference type="ARBA" id="ARBA00022475"/>
    </source>
</evidence>
<keyword evidence="2" id="KW-1003">Cell membrane</keyword>
<evidence type="ECO:0000256" key="3">
    <source>
        <dbReference type="ARBA" id="ARBA00022676"/>
    </source>
</evidence>
<dbReference type="Proteomes" id="UP000294835">
    <property type="component" value="Unassembled WGS sequence"/>
</dbReference>
<dbReference type="EMBL" id="SLXP01000009">
    <property type="protein sequence ID" value="TCP39904.1"/>
    <property type="molecule type" value="Genomic_DNA"/>
</dbReference>
<feature type="transmembrane region" description="Helical" evidence="8">
    <location>
        <begin position="138"/>
        <end position="164"/>
    </location>
</feature>
<keyword evidence="7 8" id="KW-0472">Membrane</keyword>
<evidence type="ECO:0000256" key="4">
    <source>
        <dbReference type="ARBA" id="ARBA00022679"/>
    </source>
</evidence>
<feature type="transmembrane region" description="Helical" evidence="8">
    <location>
        <begin position="108"/>
        <end position="126"/>
    </location>
</feature>
<dbReference type="GO" id="GO:0016763">
    <property type="term" value="F:pentosyltransferase activity"/>
    <property type="evidence" value="ECO:0007669"/>
    <property type="project" value="TreeGrafter"/>
</dbReference>
<dbReference type="GO" id="GO:0005886">
    <property type="term" value="C:plasma membrane"/>
    <property type="evidence" value="ECO:0007669"/>
    <property type="project" value="UniProtKB-SubCell"/>
</dbReference>
<dbReference type="GO" id="GO:0009103">
    <property type="term" value="P:lipopolysaccharide biosynthetic process"/>
    <property type="evidence" value="ECO:0007669"/>
    <property type="project" value="UniProtKB-ARBA"/>
</dbReference>
<keyword evidence="6 8" id="KW-1133">Transmembrane helix</keyword>
<dbReference type="Pfam" id="PF13231">
    <property type="entry name" value="PMT_2"/>
    <property type="match status" value="1"/>
</dbReference>
<dbReference type="OrthoDB" id="9153955at2"/>
<feature type="transmembrane region" description="Helical" evidence="8">
    <location>
        <begin position="205"/>
        <end position="222"/>
    </location>
</feature>
<feature type="transmembrane region" description="Helical" evidence="8">
    <location>
        <begin position="259"/>
        <end position="278"/>
    </location>
</feature>
<feature type="transmembrane region" description="Helical" evidence="8">
    <location>
        <begin position="322"/>
        <end position="340"/>
    </location>
</feature>
<reference evidence="10 11" key="1">
    <citation type="submission" date="2019-03" db="EMBL/GenBank/DDBJ databases">
        <title>Genomic Encyclopedia of Type Strains, Phase IV (KMG-IV): sequencing the most valuable type-strain genomes for metagenomic binning, comparative biology and taxonomic classification.</title>
        <authorList>
            <person name="Goeker M."/>
        </authorList>
    </citation>
    <scope>NUCLEOTIDE SEQUENCE [LARGE SCALE GENOMIC DNA]</scope>
    <source>
        <strain evidence="10 11">DSM 18063</strain>
    </source>
</reference>
<feature type="domain" description="Glycosyltransferase RgtA/B/C/D-like" evidence="9">
    <location>
        <begin position="63"/>
        <end position="221"/>
    </location>
</feature>
<dbReference type="InterPro" id="IPR038731">
    <property type="entry name" value="RgtA/B/C-like"/>
</dbReference>
<dbReference type="RefSeq" id="WP_132463562.1">
    <property type="nucleotide sequence ID" value="NZ_SLXP01000009.1"/>
</dbReference>
<feature type="transmembrane region" description="Helical" evidence="8">
    <location>
        <begin position="290"/>
        <end position="310"/>
    </location>
</feature>
<protein>
    <submittedName>
        <fullName evidence="10">Dolichyl-phosphate-mannose-protein mannosyltransferase</fullName>
    </submittedName>
</protein>
<keyword evidence="3 10" id="KW-0328">Glycosyltransferase</keyword>
<dbReference type="AlphaFoldDB" id="A0A4R2PX84"/>
<evidence type="ECO:0000256" key="1">
    <source>
        <dbReference type="ARBA" id="ARBA00004651"/>
    </source>
</evidence>
<evidence type="ECO:0000259" key="9">
    <source>
        <dbReference type="Pfam" id="PF13231"/>
    </source>
</evidence>
<proteinExistence type="predicted"/>
<accession>A0A4R2PX84</accession>
<sequence length="492" mass="51718">MTGNDMPARGDRRVALIFLLAITAYFAAQAVLRLGLGGALETDEAEMMVMTPGLRWGYGPQLPLYNWLQLGAFEVFGRSLLALSLLKNGLLWLSYLCVFLGLRLWLPAGVAALGALSLFLVPDIAWEAQRATTHSNMLFATSAATLAAFLWAVRGGAWAAWIALGLAVGLGGLAKYNFWLVPVALLLAGLTIAPMRRRLLSARALVAPLLALAIVAGPYAWMIGNRDLAFASVGKLDLGTAAGPAAGASAEGLARSAEAGLALVALPLLVWALLWLVGRARGPRDLPAPGGAALLLRGALLLVLAVAAGVWLSGMGQMTQRWLLPIAFLLVPGLFVWLAPRLGARAGRGIVIGVALLAVLVMAGLTYDRYKPGARRDVDFATLPAALQAVAPMPDTPVVAEFYTAGNIARLRPDWRIAPYLPFAARAFGGGPVLFVLREEVPPNLGAGIAQAGWGNAAPLAVLAEGALELPHGHSDARLALRYVLAEMPAVE</sequence>